<feature type="domain" description="MbtH-like" evidence="2">
    <location>
        <begin position="22"/>
        <end position="72"/>
    </location>
</feature>
<feature type="region of interest" description="Disordered" evidence="1">
    <location>
        <begin position="1"/>
        <end position="30"/>
    </location>
</feature>
<dbReference type="EMBL" id="WKLC01000194">
    <property type="protein sequence ID" value="MSE14810.1"/>
    <property type="molecule type" value="Genomic_DNA"/>
</dbReference>
<dbReference type="AlphaFoldDB" id="A0A7X2MKA5"/>
<gene>
    <name evidence="3" type="ORF">GKC49_06575</name>
</gene>
<evidence type="ECO:0000313" key="4">
    <source>
        <dbReference type="Proteomes" id="UP000461948"/>
    </source>
</evidence>
<dbReference type="Gene3D" id="3.90.820.10">
    <property type="entry name" value="Structural Genomics, Unknown Function 30-nov-00 1gh9 Mol_id"/>
    <property type="match status" value="1"/>
</dbReference>
<evidence type="ECO:0000256" key="1">
    <source>
        <dbReference type="SAM" id="MobiDB-lite"/>
    </source>
</evidence>
<dbReference type="InterPro" id="IPR037407">
    <property type="entry name" value="MLP_fam"/>
</dbReference>
<dbReference type="Proteomes" id="UP000461948">
    <property type="component" value="Unassembled WGS sequence"/>
</dbReference>
<dbReference type="SUPFAM" id="SSF160582">
    <property type="entry name" value="MbtH-like"/>
    <property type="match status" value="1"/>
</dbReference>
<protein>
    <submittedName>
        <fullName evidence="3">MbtH family NRPS accessory protein</fullName>
    </submittedName>
</protein>
<dbReference type="Pfam" id="PF03621">
    <property type="entry name" value="MbtH"/>
    <property type="match status" value="1"/>
</dbReference>
<proteinExistence type="predicted"/>
<evidence type="ECO:0000313" key="3">
    <source>
        <dbReference type="EMBL" id="MSE14810.1"/>
    </source>
</evidence>
<accession>A0A7X2MKA5</accession>
<sequence>MQNSGVSAPGDCGQETDMQQLNPFDDPQQDCQVLKNDQQQYSLWPAFCAIPAGWQPVFGPGPQADCLSWLNENWHDIRPVMTQYRGENV</sequence>
<comment type="caution">
    <text evidence="3">The sequence shown here is derived from an EMBL/GenBank/DDBJ whole genome shotgun (WGS) entry which is preliminary data.</text>
</comment>
<reference evidence="3 4" key="1">
    <citation type="submission" date="2019-11" db="EMBL/GenBank/DDBJ databases">
        <title>Draft Genome Sequence of Plant Growth-Promoting Rhizosphere-Associated Bacteria.</title>
        <authorList>
            <person name="Vasilyev I.Y."/>
            <person name="Radchenko V."/>
            <person name="Ilnitskaya E.V."/>
        </authorList>
    </citation>
    <scope>NUCLEOTIDE SEQUENCE [LARGE SCALE GENOMIC DNA]</scope>
    <source>
        <strain evidence="3 4">VRA_MhP_f</strain>
    </source>
</reference>
<dbReference type="PANTHER" id="PTHR38444">
    <property type="entry name" value="ENTEROBACTIN BIOSYNTHESIS PROTEIN YBDZ"/>
    <property type="match status" value="1"/>
</dbReference>
<dbReference type="InterPro" id="IPR005153">
    <property type="entry name" value="MbtH-like_dom"/>
</dbReference>
<dbReference type="SMART" id="SM00923">
    <property type="entry name" value="MbtH"/>
    <property type="match status" value="1"/>
</dbReference>
<name>A0A7X2MKA5_ENTAG</name>
<organism evidence="3 4">
    <name type="scientific">Enterobacter agglomerans</name>
    <name type="common">Erwinia herbicola</name>
    <name type="synonym">Pantoea agglomerans</name>
    <dbReference type="NCBI Taxonomy" id="549"/>
    <lineage>
        <taxon>Bacteria</taxon>
        <taxon>Pseudomonadati</taxon>
        <taxon>Pseudomonadota</taxon>
        <taxon>Gammaproteobacteria</taxon>
        <taxon>Enterobacterales</taxon>
        <taxon>Erwiniaceae</taxon>
        <taxon>Pantoea</taxon>
        <taxon>Pantoea agglomerans group</taxon>
    </lineage>
</organism>
<dbReference type="GO" id="GO:0005829">
    <property type="term" value="C:cytosol"/>
    <property type="evidence" value="ECO:0007669"/>
    <property type="project" value="TreeGrafter"/>
</dbReference>
<evidence type="ECO:0000259" key="2">
    <source>
        <dbReference type="SMART" id="SM00923"/>
    </source>
</evidence>
<dbReference type="PANTHER" id="PTHR38444:SF1">
    <property type="entry name" value="ENTEROBACTIN BIOSYNTHESIS PROTEIN YBDZ"/>
    <property type="match status" value="1"/>
</dbReference>
<dbReference type="GO" id="GO:0019290">
    <property type="term" value="P:siderophore biosynthetic process"/>
    <property type="evidence" value="ECO:0007669"/>
    <property type="project" value="TreeGrafter"/>
</dbReference>
<dbReference type="InterPro" id="IPR038020">
    <property type="entry name" value="MbtH-like_sf"/>
</dbReference>